<feature type="compositionally biased region" description="Basic and acidic residues" evidence="6">
    <location>
        <begin position="167"/>
        <end position="186"/>
    </location>
</feature>
<evidence type="ECO:0000256" key="2">
    <source>
        <dbReference type="ARBA" id="ARBA00023015"/>
    </source>
</evidence>
<feature type="compositionally biased region" description="Basic and acidic residues" evidence="6">
    <location>
        <begin position="194"/>
        <end position="218"/>
    </location>
</feature>
<dbReference type="Pfam" id="PF01429">
    <property type="entry name" value="MBD"/>
    <property type="match status" value="1"/>
</dbReference>
<evidence type="ECO:0000256" key="1">
    <source>
        <dbReference type="ARBA" id="ARBA00004123"/>
    </source>
</evidence>
<comment type="subcellular location">
    <subcellularLocation>
        <location evidence="1">Nucleus</location>
    </subcellularLocation>
</comment>
<evidence type="ECO:0000256" key="3">
    <source>
        <dbReference type="ARBA" id="ARBA00023125"/>
    </source>
</evidence>
<evidence type="ECO:0000313" key="9">
    <source>
        <dbReference type="Proteomes" id="UP001371456"/>
    </source>
</evidence>
<dbReference type="PANTHER" id="PTHR33729:SF6">
    <property type="entry name" value="METHYL-CPG-BINDING DOMAIN-CONTAINING PROTEIN 11"/>
    <property type="match status" value="1"/>
</dbReference>
<protein>
    <recommendedName>
        <fullName evidence="7">MBD domain-containing protein</fullName>
    </recommendedName>
</protein>
<evidence type="ECO:0000313" key="8">
    <source>
        <dbReference type="EMBL" id="KAK6774546.1"/>
    </source>
</evidence>
<evidence type="ECO:0000259" key="7">
    <source>
        <dbReference type="PROSITE" id="PS50982"/>
    </source>
</evidence>
<feature type="domain" description="MBD" evidence="7">
    <location>
        <begin position="7"/>
        <end position="77"/>
    </location>
</feature>
<sequence length="379" mass="41521">MAKSVEKNEVVSIELPAPSGWSKKFLPKKGGTPKKNDIVFTAPTGEEITTRKQLEQYLKSHPGGPPAVEFDWGTGETPRRSARITGKAKATQSPTESEPAKKRGRKSSSSKKDSKDKEVPKETEAAKDDDMEEAEKHEKDTAAMEAEKDVEKKEDENPNETQDGESEVEKKDEIQSYEKDVVKVNLDEGQNVDNKVEDAQVEKDVEMADNVGHSKDVEEAPVVKAADGPDATKINEEEKDVQVQEVEKVPTEEAHIEKDVKMADNEAPADKTAVGPEATKINEEGKDVQVQEVEILPTKEAHVEKDVNNVDEPLADKAAEEKDVQVQEADKVDSSVAGELKHQAEGKSTDDQDNLMNIEMSMVEGEVTENGSNANGAKP</sequence>
<keyword evidence="4" id="KW-0804">Transcription</keyword>
<comment type="caution">
    <text evidence="8">The sequence shown here is derived from an EMBL/GenBank/DDBJ whole genome shotgun (WGS) entry which is preliminary data.</text>
</comment>
<evidence type="ECO:0000256" key="4">
    <source>
        <dbReference type="ARBA" id="ARBA00023163"/>
    </source>
</evidence>
<feature type="compositionally biased region" description="Basic and acidic residues" evidence="6">
    <location>
        <begin position="110"/>
        <end position="156"/>
    </location>
</feature>
<feature type="region of interest" description="Disordered" evidence="6">
    <location>
        <begin position="17"/>
        <end position="379"/>
    </location>
</feature>
<evidence type="ECO:0000256" key="5">
    <source>
        <dbReference type="ARBA" id="ARBA00023242"/>
    </source>
</evidence>
<dbReference type="InterPro" id="IPR039622">
    <property type="entry name" value="MBD10/11"/>
</dbReference>
<reference evidence="8 9" key="1">
    <citation type="submission" date="2024-02" db="EMBL/GenBank/DDBJ databases">
        <title>de novo genome assembly of Solanum bulbocastanum strain 11H21.</title>
        <authorList>
            <person name="Hosaka A.J."/>
        </authorList>
    </citation>
    <scope>NUCLEOTIDE SEQUENCE [LARGE SCALE GENOMIC DNA]</scope>
    <source>
        <tissue evidence="8">Young leaves</tissue>
    </source>
</reference>
<accession>A0AAN8SYX1</accession>
<dbReference type="InterPro" id="IPR001739">
    <property type="entry name" value="Methyl_CpG_DNA-bd"/>
</dbReference>
<gene>
    <name evidence="8" type="ORF">RDI58_029785</name>
</gene>
<feature type="compositionally biased region" description="Basic and acidic residues" evidence="6">
    <location>
        <begin position="297"/>
        <end position="350"/>
    </location>
</feature>
<dbReference type="GO" id="GO:0003677">
    <property type="term" value="F:DNA binding"/>
    <property type="evidence" value="ECO:0007669"/>
    <property type="project" value="UniProtKB-KW"/>
</dbReference>
<dbReference type="GO" id="GO:0005634">
    <property type="term" value="C:nucleus"/>
    <property type="evidence" value="ECO:0007669"/>
    <property type="project" value="UniProtKB-SubCell"/>
</dbReference>
<keyword evidence="3" id="KW-0238">DNA-binding</keyword>
<dbReference type="Proteomes" id="UP001371456">
    <property type="component" value="Unassembled WGS sequence"/>
</dbReference>
<organism evidence="8 9">
    <name type="scientific">Solanum bulbocastanum</name>
    <name type="common">Wild potato</name>
    <dbReference type="NCBI Taxonomy" id="147425"/>
    <lineage>
        <taxon>Eukaryota</taxon>
        <taxon>Viridiplantae</taxon>
        <taxon>Streptophyta</taxon>
        <taxon>Embryophyta</taxon>
        <taxon>Tracheophyta</taxon>
        <taxon>Spermatophyta</taxon>
        <taxon>Magnoliopsida</taxon>
        <taxon>eudicotyledons</taxon>
        <taxon>Gunneridae</taxon>
        <taxon>Pentapetalae</taxon>
        <taxon>asterids</taxon>
        <taxon>lamiids</taxon>
        <taxon>Solanales</taxon>
        <taxon>Solanaceae</taxon>
        <taxon>Solanoideae</taxon>
        <taxon>Solaneae</taxon>
        <taxon>Solanum</taxon>
    </lineage>
</organism>
<feature type="compositionally biased region" description="Basic and acidic residues" evidence="6">
    <location>
        <begin position="280"/>
        <end position="289"/>
    </location>
</feature>
<proteinExistence type="predicted"/>
<feature type="compositionally biased region" description="Polar residues" evidence="6">
    <location>
        <begin position="369"/>
        <end position="379"/>
    </location>
</feature>
<dbReference type="AlphaFoldDB" id="A0AAN8SYX1"/>
<feature type="compositionally biased region" description="Basic and acidic residues" evidence="6">
    <location>
        <begin position="233"/>
        <end position="264"/>
    </location>
</feature>
<dbReference type="EMBL" id="JBANQN010000012">
    <property type="protein sequence ID" value="KAK6774546.1"/>
    <property type="molecule type" value="Genomic_DNA"/>
</dbReference>
<keyword evidence="2" id="KW-0805">Transcription regulation</keyword>
<keyword evidence="5" id="KW-0539">Nucleus</keyword>
<name>A0AAN8SYX1_SOLBU</name>
<dbReference type="Gene3D" id="3.30.890.10">
    <property type="entry name" value="Methyl-cpg-binding Protein 2, Chain A"/>
    <property type="match status" value="1"/>
</dbReference>
<dbReference type="InterPro" id="IPR016177">
    <property type="entry name" value="DNA-bd_dom_sf"/>
</dbReference>
<dbReference type="PANTHER" id="PTHR33729">
    <property type="entry name" value="METHYL-CPG BINDING DOMAIN CONTAINING PROTEIN, EXPRESSED"/>
    <property type="match status" value="1"/>
</dbReference>
<evidence type="ECO:0000256" key="6">
    <source>
        <dbReference type="SAM" id="MobiDB-lite"/>
    </source>
</evidence>
<keyword evidence="9" id="KW-1185">Reference proteome</keyword>
<dbReference type="PROSITE" id="PS50982">
    <property type="entry name" value="MBD"/>
    <property type="match status" value="1"/>
</dbReference>
<dbReference type="SUPFAM" id="SSF54171">
    <property type="entry name" value="DNA-binding domain"/>
    <property type="match status" value="1"/>
</dbReference>